<dbReference type="PANTHER" id="PTHR30040:SF2">
    <property type="entry name" value="FAD:PROTEIN FMN TRANSFERASE"/>
    <property type="match status" value="1"/>
</dbReference>
<evidence type="ECO:0000256" key="2">
    <source>
        <dbReference type="ARBA" id="ARBA00016337"/>
    </source>
</evidence>
<keyword evidence="3 10" id="KW-0285">Flavoprotein</keyword>
<accession>A0A3N4MCI1</accession>
<evidence type="ECO:0000256" key="1">
    <source>
        <dbReference type="ARBA" id="ARBA00011955"/>
    </source>
</evidence>
<protein>
    <recommendedName>
        <fullName evidence="2 10">FAD:protein FMN transferase</fullName>
        <ecNumber evidence="1 10">2.7.1.180</ecNumber>
    </recommendedName>
    <alternativeName>
        <fullName evidence="8 10">Flavin transferase</fullName>
    </alternativeName>
</protein>
<proteinExistence type="inferred from homology"/>
<keyword evidence="6 10" id="KW-0274">FAD</keyword>
<feature type="binding site" evidence="11">
    <location>
        <position position="155"/>
    </location>
    <ligand>
        <name>Mg(2+)</name>
        <dbReference type="ChEBI" id="CHEBI:18420"/>
    </ligand>
</feature>
<dbReference type="GO" id="GO:0046872">
    <property type="term" value="F:metal ion binding"/>
    <property type="evidence" value="ECO:0007669"/>
    <property type="project" value="UniProtKB-UniRule"/>
</dbReference>
<dbReference type="EC" id="2.7.1.180" evidence="1 10"/>
<reference evidence="13" key="1">
    <citation type="submission" date="2018-11" db="EMBL/GenBank/DDBJ databases">
        <title>Chitinophaga lutea sp.nov., isolate from arsenic contaminated soil.</title>
        <authorList>
            <person name="Zong Y."/>
        </authorList>
    </citation>
    <scope>NUCLEOTIDE SEQUENCE [LARGE SCALE GENOMIC DNA]</scope>
    <source>
        <strain evidence="13">YLT18</strain>
    </source>
</reference>
<dbReference type="GO" id="GO:0016740">
    <property type="term" value="F:transferase activity"/>
    <property type="evidence" value="ECO:0007669"/>
    <property type="project" value="UniProtKB-UniRule"/>
</dbReference>
<keyword evidence="5 10" id="KW-0479">Metal-binding</keyword>
<dbReference type="Proteomes" id="UP000279089">
    <property type="component" value="Unassembled WGS sequence"/>
</dbReference>
<feature type="binding site" evidence="11">
    <location>
        <position position="266"/>
    </location>
    <ligand>
        <name>Mg(2+)</name>
        <dbReference type="ChEBI" id="CHEBI:18420"/>
    </ligand>
</feature>
<comment type="similarity">
    <text evidence="10">Belongs to the ApbE family.</text>
</comment>
<dbReference type="AlphaFoldDB" id="A0A3N4MCI1"/>
<evidence type="ECO:0000256" key="4">
    <source>
        <dbReference type="ARBA" id="ARBA00022679"/>
    </source>
</evidence>
<evidence type="ECO:0000256" key="6">
    <source>
        <dbReference type="ARBA" id="ARBA00022827"/>
    </source>
</evidence>
<keyword evidence="4 10" id="KW-0808">Transferase</keyword>
<dbReference type="PANTHER" id="PTHR30040">
    <property type="entry name" value="THIAMINE BIOSYNTHESIS LIPOPROTEIN APBE"/>
    <property type="match status" value="1"/>
</dbReference>
<evidence type="ECO:0000256" key="3">
    <source>
        <dbReference type="ARBA" id="ARBA00022630"/>
    </source>
</evidence>
<evidence type="ECO:0000256" key="9">
    <source>
        <dbReference type="ARBA" id="ARBA00048540"/>
    </source>
</evidence>
<dbReference type="InterPro" id="IPR024932">
    <property type="entry name" value="ApbE"/>
</dbReference>
<evidence type="ECO:0000256" key="7">
    <source>
        <dbReference type="ARBA" id="ARBA00022842"/>
    </source>
</evidence>
<evidence type="ECO:0000256" key="8">
    <source>
        <dbReference type="ARBA" id="ARBA00031306"/>
    </source>
</evidence>
<keyword evidence="13" id="KW-1185">Reference proteome</keyword>
<comment type="cofactor">
    <cofactor evidence="11">
        <name>Mg(2+)</name>
        <dbReference type="ChEBI" id="CHEBI:18420"/>
    </cofactor>
    <cofactor evidence="11">
        <name>Mn(2+)</name>
        <dbReference type="ChEBI" id="CHEBI:29035"/>
    </cofactor>
    <text evidence="11">Magnesium. Can also use manganese.</text>
</comment>
<evidence type="ECO:0000256" key="11">
    <source>
        <dbReference type="PIRSR" id="PIRSR006268-2"/>
    </source>
</evidence>
<feature type="binding site" evidence="11">
    <location>
        <position position="262"/>
    </location>
    <ligand>
        <name>Mg(2+)</name>
        <dbReference type="ChEBI" id="CHEBI:18420"/>
    </ligand>
</feature>
<comment type="caution">
    <text evidence="12">The sequence shown here is derived from an EMBL/GenBank/DDBJ whole genome shotgun (WGS) entry which is preliminary data.</text>
</comment>
<sequence length="313" mass="35236">MMYLAAIWMLLQNGPLVKLEGFAQGTVWHMQYEDGGRRNFKTQADSIFEVIDGALSTYRADSEISSFNQFEDWRFQSGHFYEVLQHSADIYKATGGAFDPTVMPLVEAYREGKRSGRDWTWKADSLLQYVGFQYIFFDRETVRKTKPDVRLDFDGIAQGYTVDVLARYLEAQGVQRYMTEVGGEVRCKGTWEIGIEDPQQPGKALLGIKLTDAAISTAGNYQNFYTANGRTYGHIIHPKIGFVHPDSLLSATIIAPDAVTADGFDTPCLVLGFEGSKQLLRREKNLQAILLYKDHNGHTAVYMTDGIKALVVR</sequence>
<comment type="catalytic activity">
    <reaction evidence="9 10">
        <text>L-threonyl-[protein] + FAD = FMN-L-threonyl-[protein] + AMP + H(+)</text>
        <dbReference type="Rhea" id="RHEA:36847"/>
        <dbReference type="Rhea" id="RHEA-COMP:11060"/>
        <dbReference type="Rhea" id="RHEA-COMP:11061"/>
        <dbReference type="ChEBI" id="CHEBI:15378"/>
        <dbReference type="ChEBI" id="CHEBI:30013"/>
        <dbReference type="ChEBI" id="CHEBI:57692"/>
        <dbReference type="ChEBI" id="CHEBI:74257"/>
        <dbReference type="ChEBI" id="CHEBI:456215"/>
        <dbReference type="EC" id="2.7.1.180"/>
    </reaction>
</comment>
<evidence type="ECO:0000256" key="10">
    <source>
        <dbReference type="PIRNR" id="PIRNR006268"/>
    </source>
</evidence>
<dbReference type="PIRSF" id="PIRSF006268">
    <property type="entry name" value="ApbE"/>
    <property type="match status" value="1"/>
</dbReference>
<dbReference type="SUPFAM" id="SSF143631">
    <property type="entry name" value="ApbE-like"/>
    <property type="match status" value="1"/>
</dbReference>
<name>A0A3N4MCI1_9BACT</name>
<dbReference type="Gene3D" id="3.10.520.10">
    <property type="entry name" value="ApbE-like domains"/>
    <property type="match status" value="1"/>
</dbReference>
<dbReference type="EMBL" id="RMBX01000004">
    <property type="protein sequence ID" value="RPD41411.1"/>
    <property type="molecule type" value="Genomic_DNA"/>
</dbReference>
<dbReference type="InterPro" id="IPR003374">
    <property type="entry name" value="ApbE-like_sf"/>
</dbReference>
<gene>
    <name evidence="12" type="ORF">EG028_08820</name>
</gene>
<dbReference type="RefSeq" id="WP_123864605.1">
    <property type="nucleotide sequence ID" value="NZ_RMBX01000004.1"/>
</dbReference>
<evidence type="ECO:0000313" key="13">
    <source>
        <dbReference type="Proteomes" id="UP000279089"/>
    </source>
</evidence>
<keyword evidence="7 10" id="KW-0460">Magnesium</keyword>
<dbReference type="Pfam" id="PF02424">
    <property type="entry name" value="ApbE"/>
    <property type="match status" value="1"/>
</dbReference>
<organism evidence="12 13">
    <name type="scientific">Chitinophaga barathri</name>
    <dbReference type="NCBI Taxonomy" id="1647451"/>
    <lineage>
        <taxon>Bacteria</taxon>
        <taxon>Pseudomonadati</taxon>
        <taxon>Bacteroidota</taxon>
        <taxon>Chitinophagia</taxon>
        <taxon>Chitinophagales</taxon>
        <taxon>Chitinophagaceae</taxon>
        <taxon>Chitinophaga</taxon>
    </lineage>
</organism>
<evidence type="ECO:0000313" key="12">
    <source>
        <dbReference type="EMBL" id="RPD41411.1"/>
    </source>
</evidence>
<evidence type="ECO:0000256" key="5">
    <source>
        <dbReference type="ARBA" id="ARBA00022723"/>
    </source>
</evidence>